<evidence type="ECO:0000256" key="6">
    <source>
        <dbReference type="ARBA" id="ARBA00023053"/>
    </source>
</evidence>
<protein>
    <recommendedName>
        <fullName evidence="15">FMRFamide-activated amiloride-sensitive sodium channel</fullName>
    </recommendedName>
</protein>
<keyword evidence="5 12" id="KW-1133">Transmembrane helix</keyword>
<keyword evidence="8 12" id="KW-0472">Membrane</keyword>
<dbReference type="PANTHER" id="PTHR11690:SF248">
    <property type="entry name" value="PICKPOCKET 17, ISOFORM A"/>
    <property type="match status" value="1"/>
</dbReference>
<evidence type="ECO:0008006" key="15">
    <source>
        <dbReference type="Google" id="ProtNLM"/>
    </source>
</evidence>
<proteinExistence type="inferred from homology"/>
<dbReference type="InterPro" id="IPR001873">
    <property type="entry name" value="ENaC"/>
</dbReference>
<evidence type="ECO:0000256" key="11">
    <source>
        <dbReference type="RuleBase" id="RU000679"/>
    </source>
</evidence>
<dbReference type="Pfam" id="PF00858">
    <property type="entry name" value="ASC"/>
    <property type="match status" value="1"/>
</dbReference>
<evidence type="ECO:0000256" key="2">
    <source>
        <dbReference type="ARBA" id="ARBA00022448"/>
    </source>
</evidence>
<evidence type="ECO:0000313" key="14">
    <source>
        <dbReference type="WBParaSite" id="SMRG1_72820.1"/>
    </source>
</evidence>
<evidence type="ECO:0000256" key="5">
    <source>
        <dbReference type="ARBA" id="ARBA00022989"/>
    </source>
</evidence>
<evidence type="ECO:0000313" key="13">
    <source>
        <dbReference type="Proteomes" id="UP000050790"/>
    </source>
</evidence>
<evidence type="ECO:0000256" key="1">
    <source>
        <dbReference type="ARBA" id="ARBA00004141"/>
    </source>
</evidence>
<evidence type="ECO:0000256" key="12">
    <source>
        <dbReference type="SAM" id="Phobius"/>
    </source>
</evidence>
<organism evidence="13 14">
    <name type="scientific">Schistosoma margrebowiei</name>
    <dbReference type="NCBI Taxonomy" id="48269"/>
    <lineage>
        <taxon>Eukaryota</taxon>
        <taxon>Metazoa</taxon>
        <taxon>Spiralia</taxon>
        <taxon>Lophotrochozoa</taxon>
        <taxon>Platyhelminthes</taxon>
        <taxon>Trematoda</taxon>
        <taxon>Digenea</taxon>
        <taxon>Strigeidida</taxon>
        <taxon>Schistosomatoidea</taxon>
        <taxon>Schistosomatidae</taxon>
        <taxon>Schistosoma</taxon>
    </lineage>
</organism>
<dbReference type="GO" id="GO:0015280">
    <property type="term" value="F:ligand-gated sodium channel activity"/>
    <property type="evidence" value="ECO:0007669"/>
    <property type="project" value="TreeGrafter"/>
</dbReference>
<dbReference type="GO" id="GO:0005886">
    <property type="term" value="C:plasma membrane"/>
    <property type="evidence" value="ECO:0007669"/>
    <property type="project" value="TreeGrafter"/>
</dbReference>
<feature type="transmembrane region" description="Helical" evidence="12">
    <location>
        <begin position="49"/>
        <end position="69"/>
    </location>
</feature>
<keyword evidence="9 11" id="KW-0739">Sodium transport</keyword>
<dbReference type="PANTHER" id="PTHR11690">
    <property type="entry name" value="AMILORIDE-SENSITIVE SODIUM CHANNEL-RELATED"/>
    <property type="match status" value="1"/>
</dbReference>
<dbReference type="PRINTS" id="PR01078">
    <property type="entry name" value="AMINACHANNEL"/>
</dbReference>
<dbReference type="Gene3D" id="2.60.470.10">
    <property type="entry name" value="Acid-sensing ion channels like domains"/>
    <property type="match status" value="1"/>
</dbReference>
<comment type="subcellular location">
    <subcellularLocation>
        <location evidence="1">Membrane</location>
        <topology evidence="1">Multi-pass membrane protein</topology>
    </subcellularLocation>
</comment>
<evidence type="ECO:0000256" key="4">
    <source>
        <dbReference type="ARBA" id="ARBA00022692"/>
    </source>
</evidence>
<comment type="similarity">
    <text evidence="11">Belongs to the amiloride-sensitive sodium channel (TC 1.A.6) family.</text>
</comment>
<name>A0AA85A9M8_9TREM</name>
<dbReference type="WBParaSite" id="SMRG1_72820.1">
    <property type="protein sequence ID" value="SMRG1_72820.1"/>
    <property type="gene ID" value="SMRG1_72820"/>
</dbReference>
<dbReference type="Gene3D" id="1.10.287.770">
    <property type="entry name" value="YojJ-like"/>
    <property type="match status" value="1"/>
</dbReference>
<evidence type="ECO:0000256" key="10">
    <source>
        <dbReference type="ARBA" id="ARBA00023303"/>
    </source>
</evidence>
<reference evidence="14" key="1">
    <citation type="submission" date="2023-11" db="UniProtKB">
        <authorList>
            <consortium name="WormBaseParasite"/>
        </authorList>
    </citation>
    <scope>IDENTIFICATION</scope>
</reference>
<sequence length="670" mass="76449">MTKKSKKLNSKDESQLRKDLKKEFLHFCQTTTIRGVTRVVTARNKTLQILWIASVILFFGGLFVCMFILTRQYLEYNVIHPPQVLRDTPSPFPSLTLCNLRPLSSEANSILNKYNLKSPRQFAIDVNNFAAKAYYFSNDIHSYQQVTSAVSMGGYLESLPQIVVPKLGHNLSHTVIHCMVIHAEGSKRVMNECIQVGRWRRFVHAQYLNCYTYDIHEIYRNHVRTIELFVYLDESMNITSCSDCFSSEIKSQLSGAVVTVHNAETYPDINQEGINIQPGSLTEIKVKTIKHTQKTPPYGRCSPDTPTKIHLYGSEVYAYSEHACRMSTIQAKINSLCGCNAIEFPYINESLPFCLEMSSFVKIGNCDIQHPIVRNYTNNNSPTTSNQNHTLLKADKLFSVNQNQETKTHEIPFNFECLSELEAVKNRVLCKSEVTKHYQGDVVLSCTLPCAFFAYETDRSTSTWPTKSWQLSWLSTRAGKKVANRPDLVGYRLAKERLDASESEKEAQEFLSKSNVLERNLLAIMLIRPNFNVHKVDEKEVLSLTSLLSQSGGLFSIWIGLNMMSVIEVVELIFHLITKCRQFSKRKRLRRTQKKQTTCDTLKPLTNANSETEMVQDQKTNRGIGKQTEKYKKDDMTINNGPIQIHTRKRSPSAPNQMVSGNISLYLPQI</sequence>
<keyword evidence="4 11" id="KW-0812">Transmembrane</keyword>
<feature type="transmembrane region" description="Helical" evidence="12">
    <location>
        <begin position="555"/>
        <end position="578"/>
    </location>
</feature>
<keyword evidence="6" id="KW-0915">Sodium</keyword>
<evidence type="ECO:0000256" key="9">
    <source>
        <dbReference type="ARBA" id="ARBA00023201"/>
    </source>
</evidence>
<evidence type="ECO:0000256" key="7">
    <source>
        <dbReference type="ARBA" id="ARBA00023065"/>
    </source>
</evidence>
<keyword evidence="2 11" id="KW-0813">Transport</keyword>
<dbReference type="Proteomes" id="UP000050790">
    <property type="component" value="Unassembled WGS sequence"/>
</dbReference>
<keyword evidence="7 11" id="KW-0406">Ion transport</keyword>
<evidence type="ECO:0000256" key="8">
    <source>
        <dbReference type="ARBA" id="ARBA00023136"/>
    </source>
</evidence>
<dbReference type="AlphaFoldDB" id="A0AA85A9M8"/>
<keyword evidence="10 11" id="KW-0407">Ion channel</keyword>
<accession>A0AA85A9M8</accession>
<keyword evidence="3 11" id="KW-0894">Sodium channel</keyword>
<evidence type="ECO:0000256" key="3">
    <source>
        <dbReference type="ARBA" id="ARBA00022461"/>
    </source>
</evidence>